<proteinExistence type="predicted"/>
<evidence type="ECO:0000313" key="2">
    <source>
        <dbReference type="Proteomes" id="UP000298061"/>
    </source>
</evidence>
<sequence>MYPPYCPINGNAMRASPQPERTLNETQARVSLSCLHTRLDQLKDDFRFPPRVELIFGSGNVIINVPTGPAILDGLARMPMDTNHIGFAEPSNLNYPLYDHLRQLRDILVRLRGVKHACMNKMSIADVQTAVEREIQRVERWKDMVRVAGAAWMLEQAACINAADVEGARTPSPSFNDGPTPLYPYPIPPPMPPTRPLTACSDSSKSSHFVPQSQGIVPPAPMPFFPPSPGRIPALTYWGWPQSSVWGGINARSKRRELPPLSPSQARDALEYVHAQLAILKTQFFFPSIVDIRIGSSTMAFSVPTVPNPTALDVLAQLPLDNSRISFPKDTSNNGTFQSHLEQLDEVLSTVHGIKCIKPDAVAEHRSRVEDAVSEEIELIERWKRMVRVAAAAWLVEQTAGIKESVS</sequence>
<gene>
    <name evidence="1" type="ORF">EWM64_g4322</name>
</gene>
<protein>
    <submittedName>
        <fullName evidence="1">Uncharacterized protein</fullName>
    </submittedName>
</protein>
<comment type="caution">
    <text evidence="1">The sequence shown here is derived from an EMBL/GenBank/DDBJ whole genome shotgun (WGS) entry which is preliminary data.</text>
</comment>
<name>A0A4Y9ZZU6_9AGAM</name>
<dbReference type="AlphaFoldDB" id="A0A4Y9ZZU6"/>
<dbReference type="EMBL" id="SFCI01000457">
    <property type="protein sequence ID" value="TFY79690.1"/>
    <property type="molecule type" value="Genomic_DNA"/>
</dbReference>
<dbReference type="Proteomes" id="UP000298061">
    <property type="component" value="Unassembled WGS sequence"/>
</dbReference>
<evidence type="ECO:0000313" key="1">
    <source>
        <dbReference type="EMBL" id="TFY79690.1"/>
    </source>
</evidence>
<reference evidence="1 2" key="1">
    <citation type="submission" date="2019-02" db="EMBL/GenBank/DDBJ databases">
        <title>Genome sequencing of the rare red list fungi Hericium alpestre (H. flagellum).</title>
        <authorList>
            <person name="Buettner E."/>
            <person name="Kellner H."/>
        </authorList>
    </citation>
    <scope>NUCLEOTIDE SEQUENCE [LARGE SCALE GENOMIC DNA]</scope>
    <source>
        <strain evidence="1 2">DSM 108284</strain>
    </source>
</reference>
<organism evidence="1 2">
    <name type="scientific">Hericium alpestre</name>
    <dbReference type="NCBI Taxonomy" id="135208"/>
    <lineage>
        <taxon>Eukaryota</taxon>
        <taxon>Fungi</taxon>
        <taxon>Dikarya</taxon>
        <taxon>Basidiomycota</taxon>
        <taxon>Agaricomycotina</taxon>
        <taxon>Agaricomycetes</taxon>
        <taxon>Russulales</taxon>
        <taxon>Hericiaceae</taxon>
        <taxon>Hericium</taxon>
    </lineage>
</organism>
<keyword evidence="2" id="KW-1185">Reference proteome</keyword>
<accession>A0A4Y9ZZU6</accession>